<dbReference type="NCBIfam" id="NF002270">
    <property type="entry name" value="PRK01202.1"/>
    <property type="match status" value="1"/>
</dbReference>
<dbReference type="EMBL" id="JAYXHS010000002">
    <property type="protein sequence ID" value="MEC5386663.1"/>
    <property type="molecule type" value="Genomic_DNA"/>
</dbReference>
<evidence type="ECO:0000256" key="2">
    <source>
        <dbReference type="ARBA" id="ARBA00022823"/>
    </source>
</evidence>
<protein>
    <recommendedName>
        <fullName evidence="3">Glycine cleavage system H protein</fullName>
    </recommendedName>
</protein>
<evidence type="ECO:0000313" key="6">
    <source>
        <dbReference type="Proteomes" id="UP001331561"/>
    </source>
</evidence>
<evidence type="ECO:0000256" key="3">
    <source>
        <dbReference type="HAMAP-Rule" id="MF_00272"/>
    </source>
</evidence>
<sequence>MSVPANLRYTESHEWVRKEPDGTVTIGITDHAQNALGDIVFLELPEAGREVAAREEIAVVESVKAASDIYAPVAGEVVAANSDAIDAPESVNTDAYATWLFKIKPANLDDIDALLTADGYKAVIDAA</sequence>
<dbReference type="PROSITE" id="PS00189">
    <property type="entry name" value="LIPOYL"/>
    <property type="match status" value="1"/>
</dbReference>
<dbReference type="PANTHER" id="PTHR11715">
    <property type="entry name" value="GLYCINE CLEAVAGE SYSTEM H PROTEIN"/>
    <property type="match status" value="1"/>
</dbReference>
<accession>A0ABU6K4E3</accession>
<name>A0ABU6K4E3_9RHOO</name>
<dbReference type="CDD" id="cd06848">
    <property type="entry name" value="GCS_H"/>
    <property type="match status" value="1"/>
</dbReference>
<keyword evidence="6" id="KW-1185">Reference proteome</keyword>
<dbReference type="Gene3D" id="2.40.50.100">
    <property type="match status" value="1"/>
</dbReference>
<dbReference type="PANTHER" id="PTHR11715:SF3">
    <property type="entry name" value="GLYCINE CLEAVAGE SYSTEM H PROTEIN-RELATED"/>
    <property type="match status" value="1"/>
</dbReference>
<dbReference type="HAMAP" id="MF_00272">
    <property type="entry name" value="GcvH"/>
    <property type="match status" value="1"/>
</dbReference>
<dbReference type="InterPro" id="IPR011053">
    <property type="entry name" value="Single_hybrid_motif"/>
</dbReference>
<dbReference type="NCBIfam" id="TIGR00527">
    <property type="entry name" value="gcvH"/>
    <property type="match status" value="1"/>
</dbReference>
<gene>
    <name evidence="3 5" type="primary">gcvH</name>
    <name evidence="5" type="ORF">VVD49_13080</name>
</gene>
<dbReference type="InterPro" id="IPR003016">
    <property type="entry name" value="2-oxoA_DH_lipoyl-BS"/>
</dbReference>
<feature type="modified residue" description="N6-lipoyllysine" evidence="3">
    <location>
        <position position="64"/>
    </location>
</feature>
<comment type="subunit">
    <text evidence="3">The glycine cleavage system is composed of four proteins: P, T, L and H.</text>
</comment>
<dbReference type="Pfam" id="PF01597">
    <property type="entry name" value="GCV_H"/>
    <property type="match status" value="1"/>
</dbReference>
<feature type="domain" description="Lipoyl-binding" evidence="4">
    <location>
        <begin position="23"/>
        <end position="104"/>
    </location>
</feature>
<dbReference type="RefSeq" id="WP_327599622.1">
    <property type="nucleotide sequence ID" value="NZ_JAYXHS010000002.1"/>
</dbReference>
<reference evidence="5 6" key="1">
    <citation type="submission" date="2024-01" db="EMBL/GenBank/DDBJ databases">
        <title>Uliginosibacterium soil sp. nov.</title>
        <authorList>
            <person name="Lv Y."/>
        </authorList>
    </citation>
    <scope>NUCLEOTIDE SEQUENCE [LARGE SCALE GENOMIC DNA]</scope>
    <source>
        <strain evidence="5 6">H3</strain>
    </source>
</reference>
<dbReference type="InterPro" id="IPR000089">
    <property type="entry name" value="Biotin_lipoyl"/>
</dbReference>
<evidence type="ECO:0000313" key="5">
    <source>
        <dbReference type="EMBL" id="MEC5386663.1"/>
    </source>
</evidence>
<keyword evidence="2 3" id="KW-0450">Lipoyl</keyword>
<dbReference type="SUPFAM" id="SSF51230">
    <property type="entry name" value="Single hybrid motif"/>
    <property type="match status" value="1"/>
</dbReference>
<comment type="cofactor">
    <cofactor evidence="3">
        <name>(R)-lipoate</name>
        <dbReference type="ChEBI" id="CHEBI:83088"/>
    </cofactor>
    <text evidence="3">Binds 1 lipoyl cofactor covalently.</text>
</comment>
<dbReference type="PROSITE" id="PS50968">
    <property type="entry name" value="BIOTINYL_LIPOYL"/>
    <property type="match status" value="1"/>
</dbReference>
<proteinExistence type="inferred from homology"/>
<organism evidence="5 6">
    <name type="scientific">Uliginosibacterium silvisoli</name>
    <dbReference type="NCBI Taxonomy" id="3114758"/>
    <lineage>
        <taxon>Bacteria</taxon>
        <taxon>Pseudomonadati</taxon>
        <taxon>Pseudomonadota</taxon>
        <taxon>Betaproteobacteria</taxon>
        <taxon>Rhodocyclales</taxon>
        <taxon>Zoogloeaceae</taxon>
        <taxon>Uliginosibacterium</taxon>
    </lineage>
</organism>
<comment type="function">
    <text evidence="3">The glycine cleavage system catalyzes the degradation of glycine. The H protein shuttles the methylamine group of glycine from the P protein to the T protein.</text>
</comment>
<evidence type="ECO:0000259" key="4">
    <source>
        <dbReference type="PROSITE" id="PS50968"/>
    </source>
</evidence>
<evidence type="ECO:0000256" key="1">
    <source>
        <dbReference type="ARBA" id="ARBA00009249"/>
    </source>
</evidence>
<dbReference type="Proteomes" id="UP001331561">
    <property type="component" value="Unassembled WGS sequence"/>
</dbReference>
<comment type="caution">
    <text evidence="5">The sequence shown here is derived from an EMBL/GenBank/DDBJ whole genome shotgun (WGS) entry which is preliminary data.</text>
</comment>
<dbReference type="InterPro" id="IPR017453">
    <property type="entry name" value="GCV_H_sub"/>
</dbReference>
<dbReference type="InterPro" id="IPR002930">
    <property type="entry name" value="GCV_H"/>
</dbReference>
<dbReference type="InterPro" id="IPR033753">
    <property type="entry name" value="GCV_H/Fam206"/>
</dbReference>
<comment type="similarity">
    <text evidence="1 3">Belongs to the GcvH family.</text>
</comment>